<name>A0A1G5E8I7_9BACT</name>
<proteinExistence type="predicted"/>
<feature type="transmembrane region" description="Helical" evidence="1">
    <location>
        <begin position="20"/>
        <end position="41"/>
    </location>
</feature>
<keyword evidence="1" id="KW-1133">Transmembrane helix</keyword>
<feature type="transmembrane region" description="Helical" evidence="1">
    <location>
        <begin position="99"/>
        <end position="120"/>
    </location>
</feature>
<keyword evidence="3" id="KW-1185">Reference proteome</keyword>
<sequence>MQPQNITTNKDSMNKNRKQYYYYCLWVIGFPLLMSSILHCVLSLRRIGPGSELLFCAIPYLVCIYVYLAIEKSPFHWVQSWVMKHKDEFEEMLGNSIKIGIGLAFVFFFLMEAMLNCFGYEKVDIRRSGRGDSYYYVKSSSPQDSKR</sequence>
<protein>
    <submittedName>
        <fullName evidence="2">Uncharacterized protein</fullName>
    </submittedName>
</protein>
<evidence type="ECO:0000313" key="2">
    <source>
        <dbReference type="EMBL" id="SCY23334.1"/>
    </source>
</evidence>
<dbReference type="EMBL" id="FMUX01000005">
    <property type="protein sequence ID" value="SCY23334.1"/>
    <property type="molecule type" value="Genomic_DNA"/>
</dbReference>
<keyword evidence="1" id="KW-0472">Membrane</keyword>
<gene>
    <name evidence="2" type="ORF">SAMN05216233_105237</name>
</gene>
<keyword evidence="1" id="KW-0812">Transmembrane</keyword>
<dbReference type="Proteomes" id="UP000198870">
    <property type="component" value="Unassembled WGS sequence"/>
</dbReference>
<evidence type="ECO:0000313" key="3">
    <source>
        <dbReference type="Proteomes" id="UP000198870"/>
    </source>
</evidence>
<dbReference type="AlphaFoldDB" id="A0A1G5E8I7"/>
<organism evidence="2 3">
    <name type="scientific">Desulfoluna spongiiphila</name>
    <dbReference type="NCBI Taxonomy" id="419481"/>
    <lineage>
        <taxon>Bacteria</taxon>
        <taxon>Pseudomonadati</taxon>
        <taxon>Thermodesulfobacteriota</taxon>
        <taxon>Desulfobacteria</taxon>
        <taxon>Desulfobacterales</taxon>
        <taxon>Desulfolunaceae</taxon>
        <taxon>Desulfoluna</taxon>
    </lineage>
</organism>
<reference evidence="2 3" key="1">
    <citation type="submission" date="2016-10" db="EMBL/GenBank/DDBJ databases">
        <authorList>
            <person name="de Groot N.N."/>
        </authorList>
    </citation>
    <scope>NUCLEOTIDE SEQUENCE [LARGE SCALE GENOMIC DNA]</scope>
    <source>
        <strain evidence="2 3">AA1</strain>
    </source>
</reference>
<accession>A0A1G5E8I7</accession>
<feature type="transmembrane region" description="Helical" evidence="1">
    <location>
        <begin position="53"/>
        <end position="70"/>
    </location>
</feature>
<evidence type="ECO:0000256" key="1">
    <source>
        <dbReference type="SAM" id="Phobius"/>
    </source>
</evidence>